<feature type="region of interest" description="Disordered" evidence="1">
    <location>
        <begin position="43"/>
        <end position="73"/>
    </location>
</feature>
<sequence>MSETTCEGPFLVPLGEVSTARPHGPACWDRGAVTRSCDENGIVRDDAGQMRPKKSSGCIAGPTGPRLSTEASG</sequence>
<dbReference type="Proteomes" id="UP000187191">
    <property type="component" value="Chromosome"/>
</dbReference>
<evidence type="ECO:0000313" key="2">
    <source>
        <dbReference type="EMBL" id="APY87766.1"/>
    </source>
</evidence>
<keyword evidence="3" id="KW-1185">Reference proteome</keyword>
<organism evidence="2 3">
    <name type="scientific">Streptomyces alfalfae</name>
    <dbReference type="NCBI Taxonomy" id="1642299"/>
    <lineage>
        <taxon>Bacteria</taxon>
        <taxon>Bacillati</taxon>
        <taxon>Actinomycetota</taxon>
        <taxon>Actinomycetes</taxon>
        <taxon>Kitasatosporales</taxon>
        <taxon>Streptomycetaceae</taxon>
        <taxon>Streptomyces</taxon>
    </lineage>
</organism>
<evidence type="ECO:0000256" key="1">
    <source>
        <dbReference type="SAM" id="MobiDB-lite"/>
    </source>
</evidence>
<gene>
    <name evidence="2" type="ORF">A7J05_20455</name>
</gene>
<evidence type="ECO:0000313" key="3">
    <source>
        <dbReference type="Proteomes" id="UP000187191"/>
    </source>
</evidence>
<accession>A0ABM6GV92</accession>
<proteinExistence type="predicted"/>
<protein>
    <submittedName>
        <fullName evidence="2">Uncharacterized protein</fullName>
    </submittedName>
</protein>
<reference evidence="2 3" key="1">
    <citation type="submission" date="2016-05" db="EMBL/GenBank/DDBJ databases">
        <authorList>
            <person name="Gu J."/>
        </authorList>
    </citation>
    <scope>NUCLEOTIDE SEQUENCE [LARGE SCALE GENOMIC DNA]</scope>
    <source>
        <strain evidence="2 3">ACCC40021</strain>
    </source>
</reference>
<name>A0ABM6GV92_9ACTN</name>
<dbReference type="EMBL" id="CP015588">
    <property type="protein sequence ID" value="APY87766.1"/>
    <property type="molecule type" value="Genomic_DNA"/>
</dbReference>